<proteinExistence type="inferred from homology"/>
<evidence type="ECO:0000256" key="2">
    <source>
        <dbReference type="ARBA" id="ARBA00023002"/>
    </source>
</evidence>
<dbReference type="NCBIfam" id="NF005559">
    <property type="entry name" value="PRK07231.1"/>
    <property type="match status" value="1"/>
</dbReference>
<dbReference type="Proteomes" id="UP000604661">
    <property type="component" value="Unassembled WGS sequence"/>
</dbReference>
<name>A0ABR8F2G7_NOSLI</name>
<dbReference type="PRINTS" id="PR00080">
    <property type="entry name" value="SDRFAMILY"/>
</dbReference>
<dbReference type="PRINTS" id="PR00081">
    <property type="entry name" value="GDHRDH"/>
</dbReference>
<dbReference type="CDD" id="cd05233">
    <property type="entry name" value="SDR_c"/>
    <property type="match status" value="1"/>
</dbReference>
<dbReference type="InterPro" id="IPR002347">
    <property type="entry name" value="SDR_fam"/>
</dbReference>
<gene>
    <name evidence="3" type="ORF">H6G95_25700</name>
</gene>
<dbReference type="InterPro" id="IPR020904">
    <property type="entry name" value="Sc_DH/Rdtase_CS"/>
</dbReference>
<evidence type="ECO:0000313" key="3">
    <source>
        <dbReference type="EMBL" id="MBD2563939.1"/>
    </source>
</evidence>
<accession>A0ABR8F2G7</accession>
<comment type="similarity">
    <text evidence="1">Belongs to the short-chain dehydrogenases/reductases (SDR) family.</text>
</comment>
<keyword evidence="2" id="KW-0560">Oxidoreductase</keyword>
<keyword evidence="4" id="KW-1185">Reference proteome</keyword>
<evidence type="ECO:0000256" key="1">
    <source>
        <dbReference type="ARBA" id="ARBA00006484"/>
    </source>
</evidence>
<sequence>MTEFANKIAIVTGAARGLGEAIAVNLYKNGARVVLADINAEGAQEVARRLDSSGKRTHVIETDVSDHRAVEAMVAETVERFGGLNLAVNNAGFTGPHGINIADYEIEWWHRVIATNLNGIFFGLKYEIPAMIQSGGGAIVNMSSAAGAVAVAGIAPYVTAKHGIIGLTKAAALEYANQGIRVTAIGPGYVDTPQMQELPESARKQMADLHPLGRLARTEEVANMVSFLLSEQASFVTGSFHLMDGGYTAV</sequence>
<dbReference type="SUPFAM" id="SSF51735">
    <property type="entry name" value="NAD(P)-binding Rossmann-fold domains"/>
    <property type="match status" value="1"/>
</dbReference>
<protein>
    <submittedName>
        <fullName evidence="3">SDR family oxidoreductase</fullName>
    </submittedName>
</protein>
<dbReference type="InterPro" id="IPR036291">
    <property type="entry name" value="NAD(P)-bd_dom_sf"/>
</dbReference>
<dbReference type="Pfam" id="PF13561">
    <property type="entry name" value="adh_short_C2"/>
    <property type="match status" value="1"/>
</dbReference>
<dbReference type="EMBL" id="JACJTE010000039">
    <property type="protein sequence ID" value="MBD2563939.1"/>
    <property type="molecule type" value="Genomic_DNA"/>
</dbReference>
<comment type="caution">
    <text evidence="3">The sequence shown here is derived from an EMBL/GenBank/DDBJ whole genome shotgun (WGS) entry which is preliminary data.</text>
</comment>
<dbReference type="PANTHER" id="PTHR24321">
    <property type="entry name" value="DEHYDROGENASES, SHORT CHAIN"/>
    <property type="match status" value="1"/>
</dbReference>
<reference evidence="3 4" key="1">
    <citation type="journal article" date="2020" name="ISME J.">
        <title>Comparative genomics reveals insights into cyanobacterial evolution and habitat adaptation.</title>
        <authorList>
            <person name="Chen M.Y."/>
            <person name="Teng W.K."/>
            <person name="Zhao L."/>
            <person name="Hu C.X."/>
            <person name="Zhou Y.K."/>
            <person name="Han B.P."/>
            <person name="Song L.R."/>
            <person name="Shu W.S."/>
        </authorList>
    </citation>
    <scope>NUCLEOTIDE SEQUENCE [LARGE SCALE GENOMIC DNA]</scope>
    <source>
        <strain evidence="3 4">FACHB-391</strain>
    </source>
</reference>
<dbReference type="Gene3D" id="3.40.50.720">
    <property type="entry name" value="NAD(P)-binding Rossmann-like Domain"/>
    <property type="match status" value="1"/>
</dbReference>
<evidence type="ECO:0000313" key="4">
    <source>
        <dbReference type="Proteomes" id="UP000604661"/>
    </source>
</evidence>
<dbReference type="PROSITE" id="PS00061">
    <property type="entry name" value="ADH_SHORT"/>
    <property type="match status" value="1"/>
</dbReference>
<dbReference type="RefSeq" id="WP_190900292.1">
    <property type="nucleotide sequence ID" value="NZ_JACJTE010000039.1"/>
</dbReference>
<dbReference type="PANTHER" id="PTHR24321:SF8">
    <property type="entry name" value="ESTRADIOL 17-BETA-DEHYDROGENASE 8-RELATED"/>
    <property type="match status" value="1"/>
</dbReference>
<organism evidence="3 4">
    <name type="scientific">Nostoc linckia FACHB-391</name>
    <dbReference type="NCBI Taxonomy" id="2692906"/>
    <lineage>
        <taxon>Bacteria</taxon>
        <taxon>Bacillati</taxon>
        <taxon>Cyanobacteriota</taxon>
        <taxon>Cyanophyceae</taxon>
        <taxon>Nostocales</taxon>
        <taxon>Nostocaceae</taxon>
        <taxon>Nostoc</taxon>
    </lineage>
</organism>